<comment type="function">
    <text evidence="5">Involved in transvection phenomena (= synapsis-dependent gene expression), where the synaptic pairing of chromosomes carrying genes with which zeste interacts influences the expression of these genes. Zeste binds to DNA and stimulates transcription from a nearby promoter.</text>
</comment>
<proteinExistence type="predicted"/>
<feature type="region of interest" description="Disordered" evidence="6">
    <location>
        <begin position="72"/>
        <end position="109"/>
    </location>
</feature>
<feature type="domain" description="Myb/SANT-like DNA-binding" evidence="7">
    <location>
        <begin position="11"/>
        <end position="70"/>
    </location>
</feature>
<organism evidence="8 9">
    <name type="scientific">Plutella xylostella</name>
    <name type="common">Diamondback moth</name>
    <name type="synonym">Plutella maculipennis</name>
    <dbReference type="NCBI Taxonomy" id="51655"/>
    <lineage>
        <taxon>Eukaryota</taxon>
        <taxon>Metazoa</taxon>
        <taxon>Ecdysozoa</taxon>
        <taxon>Arthropoda</taxon>
        <taxon>Hexapoda</taxon>
        <taxon>Insecta</taxon>
        <taxon>Pterygota</taxon>
        <taxon>Neoptera</taxon>
        <taxon>Endopterygota</taxon>
        <taxon>Lepidoptera</taxon>
        <taxon>Glossata</taxon>
        <taxon>Ditrysia</taxon>
        <taxon>Yponomeutoidea</taxon>
        <taxon>Plutellidae</taxon>
        <taxon>Plutella</taxon>
    </lineage>
</organism>
<dbReference type="Pfam" id="PF13873">
    <property type="entry name" value="Myb_DNA-bind_5"/>
    <property type="match status" value="1"/>
</dbReference>
<evidence type="ECO:0000313" key="8">
    <source>
        <dbReference type="EMBL" id="KAG7300732.1"/>
    </source>
</evidence>
<keyword evidence="4" id="KW-0804">Transcription</keyword>
<accession>A0ABQ7Q659</accession>
<evidence type="ECO:0000259" key="7">
    <source>
        <dbReference type="Pfam" id="PF13873"/>
    </source>
</evidence>
<protein>
    <recommendedName>
        <fullName evidence="2">Regulatory protein zeste</fullName>
    </recommendedName>
</protein>
<evidence type="ECO:0000256" key="2">
    <source>
        <dbReference type="ARBA" id="ARBA00016807"/>
    </source>
</evidence>
<evidence type="ECO:0000256" key="3">
    <source>
        <dbReference type="ARBA" id="ARBA00023015"/>
    </source>
</evidence>
<evidence type="ECO:0000313" key="9">
    <source>
        <dbReference type="Proteomes" id="UP000823941"/>
    </source>
</evidence>
<evidence type="ECO:0000256" key="1">
    <source>
        <dbReference type="ARBA" id="ARBA00011764"/>
    </source>
</evidence>
<evidence type="ECO:0000256" key="5">
    <source>
        <dbReference type="ARBA" id="ARBA00025466"/>
    </source>
</evidence>
<gene>
    <name evidence="8" type="ORF">JYU34_015058</name>
</gene>
<reference evidence="8 9" key="1">
    <citation type="submission" date="2021-06" db="EMBL/GenBank/DDBJ databases">
        <title>A haploid diamondback moth (Plutella xylostella L.) genome assembly resolves 31 chromosomes and identifies a diamide resistance mutation.</title>
        <authorList>
            <person name="Ward C.M."/>
            <person name="Perry K.D."/>
            <person name="Baker G."/>
            <person name="Powis K."/>
            <person name="Heckel D.G."/>
            <person name="Baxter S.W."/>
        </authorList>
    </citation>
    <scope>NUCLEOTIDE SEQUENCE [LARGE SCALE GENOMIC DNA]</scope>
    <source>
        <strain evidence="8 9">LV</strain>
        <tissue evidence="8">Single pupa</tissue>
    </source>
</reference>
<feature type="compositionally biased region" description="Gly residues" evidence="6">
    <location>
        <begin position="163"/>
        <end position="173"/>
    </location>
</feature>
<feature type="region of interest" description="Disordered" evidence="6">
    <location>
        <begin position="138"/>
        <end position="173"/>
    </location>
</feature>
<dbReference type="InterPro" id="IPR028002">
    <property type="entry name" value="Myb_DNA-bind_5"/>
</dbReference>
<evidence type="ECO:0000256" key="6">
    <source>
        <dbReference type="SAM" id="MobiDB-lite"/>
    </source>
</evidence>
<name>A0ABQ7Q659_PLUXY</name>
<evidence type="ECO:0000256" key="4">
    <source>
        <dbReference type="ARBA" id="ARBA00023163"/>
    </source>
</evidence>
<sequence length="173" mass="19064">MEPKKKTGYASNTQTRRLVELLDADAELRSGKFTPVLTYKTAQKRWTTIADELNSIGGAQKTWSEWRKLHQINETRRSSKSPSSEPQPKVSKATRNRQPLDGWKTTLKDSTRTGKQVTIAEFLECKDQKGLTVIVAGPADDESDDFDAANPPIKTTAERGLNCGAGSGGSINR</sequence>
<dbReference type="EMBL" id="JAHIBW010000020">
    <property type="protein sequence ID" value="KAG7300732.1"/>
    <property type="molecule type" value="Genomic_DNA"/>
</dbReference>
<keyword evidence="3" id="KW-0805">Transcription regulation</keyword>
<dbReference type="Proteomes" id="UP000823941">
    <property type="component" value="Chromosome 20"/>
</dbReference>
<feature type="compositionally biased region" description="Low complexity" evidence="6">
    <location>
        <begin position="80"/>
        <end position="91"/>
    </location>
</feature>
<comment type="subunit">
    <text evidence="1">Self-associates forming complexes of several hundred monomers.</text>
</comment>
<keyword evidence="9" id="KW-1185">Reference proteome</keyword>
<comment type="caution">
    <text evidence="8">The sequence shown here is derived from an EMBL/GenBank/DDBJ whole genome shotgun (WGS) entry which is preliminary data.</text>
</comment>